<sequence>MNHLLAGFACLLFASIIFAYEPRECSKPSDCGPNECCVVGMTTYAIPQCAPKRKLNEHCREGAEPEDKVLYYPDSEFRFVESVWTLFCPCEEIYSCHKNKCAKR</sequence>
<keyword evidence="3" id="KW-1185">Reference proteome</keyword>
<feature type="signal peptide" evidence="1">
    <location>
        <begin position="1"/>
        <end position="19"/>
    </location>
</feature>
<name>A0AAV1ZUI9_9ARAC</name>
<dbReference type="AlphaFoldDB" id="A0AAV1ZUI9"/>
<proteinExistence type="predicted"/>
<dbReference type="EMBL" id="CAXIEN010000085">
    <property type="protein sequence ID" value="CAL1275529.1"/>
    <property type="molecule type" value="Genomic_DNA"/>
</dbReference>
<gene>
    <name evidence="2" type="ORF">LARSCL_LOCUS8121</name>
</gene>
<evidence type="ECO:0000256" key="1">
    <source>
        <dbReference type="SAM" id="SignalP"/>
    </source>
</evidence>
<dbReference type="Gene3D" id="2.10.80.10">
    <property type="entry name" value="Lipase, subunit A"/>
    <property type="match status" value="1"/>
</dbReference>
<protein>
    <submittedName>
        <fullName evidence="2">Uncharacterized protein</fullName>
    </submittedName>
</protein>
<dbReference type="Proteomes" id="UP001497382">
    <property type="component" value="Unassembled WGS sequence"/>
</dbReference>
<accession>A0AAV1ZUI9</accession>
<keyword evidence="1" id="KW-0732">Signal</keyword>
<organism evidence="2 3">
    <name type="scientific">Larinioides sclopetarius</name>
    <dbReference type="NCBI Taxonomy" id="280406"/>
    <lineage>
        <taxon>Eukaryota</taxon>
        <taxon>Metazoa</taxon>
        <taxon>Ecdysozoa</taxon>
        <taxon>Arthropoda</taxon>
        <taxon>Chelicerata</taxon>
        <taxon>Arachnida</taxon>
        <taxon>Araneae</taxon>
        <taxon>Araneomorphae</taxon>
        <taxon>Entelegynae</taxon>
        <taxon>Araneoidea</taxon>
        <taxon>Araneidae</taxon>
        <taxon>Larinioides</taxon>
    </lineage>
</organism>
<reference evidence="2 3" key="1">
    <citation type="submission" date="2024-04" db="EMBL/GenBank/DDBJ databases">
        <authorList>
            <person name="Rising A."/>
            <person name="Reimegard J."/>
            <person name="Sonavane S."/>
            <person name="Akerstrom W."/>
            <person name="Nylinder S."/>
            <person name="Hedman E."/>
            <person name="Kallberg Y."/>
        </authorList>
    </citation>
    <scope>NUCLEOTIDE SEQUENCE [LARGE SCALE GENOMIC DNA]</scope>
</reference>
<feature type="chain" id="PRO_5043819283" evidence="1">
    <location>
        <begin position="20"/>
        <end position="104"/>
    </location>
</feature>
<evidence type="ECO:0000313" key="2">
    <source>
        <dbReference type="EMBL" id="CAL1275529.1"/>
    </source>
</evidence>
<comment type="caution">
    <text evidence="2">The sequence shown here is derived from an EMBL/GenBank/DDBJ whole genome shotgun (WGS) entry which is preliminary data.</text>
</comment>
<evidence type="ECO:0000313" key="3">
    <source>
        <dbReference type="Proteomes" id="UP001497382"/>
    </source>
</evidence>